<evidence type="ECO:0000256" key="1">
    <source>
        <dbReference type="SAM" id="MobiDB-lite"/>
    </source>
</evidence>
<keyword evidence="2" id="KW-0812">Transmembrane</keyword>
<dbReference type="PANTHER" id="PTHR23308">
    <property type="entry name" value="NUCLEAR INHIBITOR OF PROTEIN PHOSPHATASE-1"/>
    <property type="match status" value="1"/>
</dbReference>
<protein>
    <submittedName>
        <fullName evidence="4">FHA domain protein</fullName>
    </submittedName>
</protein>
<keyword evidence="5" id="KW-1185">Reference proteome</keyword>
<dbReference type="CDD" id="cd00060">
    <property type="entry name" value="FHA"/>
    <property type="match status" value="2"/>
</dbReference>
<dbReference type="EMBL" id="CP011125">
    <property type="protein sequence ID" value="AKF11043.1"/>
    <property type="molecule type" value="Genomic_DNA"/>
</dbReference>
<feature type="compositionally biased region" description="Pro residues" evidence="1">
    <location>
        <begin position="271"/>
        <end position="285"/>
    </location>
</feature>
<dbReference type="InterPro" id="IPR000253">
    <property type="entry name" value="FHA_dom"/>
</dbReference>
<dbReference type="KEGG" id="samy:DB32_008192"/>
<dbReference type="AlphaFoldDB" id="A0A0F6W9S2"/>
<feature type="domain" description="FHA" evidence="3">
    <location>
        <begin position="154"/>
        <end position="203"/>
    </location>
</feature>
<proteinExistence type="predicted"/>
<organism evidence="4 5">
    <name type="scientific">Sandaracinus amylolyticus</name>
    <dbReference type="NCBI Taxonomy" id="927083"/>
    <lineage>
        <taxon>Bacteria</taxon>
        <taxon>Pseudomonadati</taxon>
        <taxon>Myxococcota</taxon>
        <taxon>Polyangia</taxon>
        <taxon>Polyangiales</taxon>
        <taxon>Sandaracinaceae</taxon>
        <taxon>Sandaracinus</taxon>
    </lineage>
</organism>
<evidence type="ECO:0000259" key="3">
    <source>
        <dbReference type="PROSITE" id="PS50006"/>
    </source>
</evidence>
<reference evidence="4 5" key="1">
    <citation type="submission" date="2015-03" db="EMBL/GenBank/DDBJ databases">
        <title>Genome assembly of Sandaracinus amylolyticus DSM 53668.</title>
        <authorList>
            <person name="Sharma G."/>
            <person name="Subramanian S."/>
        </authorList>
    </citation>
    <scope>NUCLEOTIDE SEQUENCE [LARGE SCALE GENOMIC DNA]</scope>
    <source>
        <strain evidence="4 5">DSM 53668</strain>
    </source>
</reference>
<dbReference type="Gene3D" id="2.60.200.20">
    <property type="match status" value="2"/>
</dbReference>
<dbReference type="SUPFAM" id="SSF49879">
    <property type="entry name" value="SMAD/FHA domain"/>
    <property type="match status" value="2"/>
</dbReference>
<dbReference type="STRING" id="927083.DB32_008192"/>
<dbReference type="Pfam" id="PF00498">
    <property type="entry name" value="FHA"/>
    <property type="match status" value="1"/>
</dbReference>
<keyword evidence="2" id="KW-0472">Membrane</keyword>
<sequence length="318" mass="33722">MSPRERGTGLGQEDAVYEFDQDRILIGRGAGADVRLPHTSVSTRHATIELRAGRYVIVDHGATNGTRVQGGKLVPERAKPLRDGDRIEVGAFVLSWKEGVPVTSTANAERTSSLARRLLREVLGASTSTTARIVVINGAQEGVVLEIPPPPARLVIGRAETCDLVLFDADASREHVDLVVDLDGVIARDRGSKNGLVVNERALPEKRLVDRDELVIGATVLVYEDPTESALRAAEQAPDEAMPEPPPLEPIAVSETAPADDPEAPTGEPEVAPPPRRSTPTLPPVAPKMGTGEIVIYALAAIVLGVSIAGLVMLLRAG</sequence>
<dbReference type="SMART" id="SM00240">
    <property type="entry name" value="FHA"/>
    <property type="match status" value="2"/>
</dbReference>
<dbReference type="PROSITE" id="PS50006">
    <property type="entry name" value="FHA_DOMAIN"/>
    <property type="match status" value="2"/>
</dbReference>
<evidence type="ECO:0000313" key="5">
    <source>
        <dbReference type="Proteomes" id="UP000034883"/>
    </source>
</evidence>
<accession>A0A0F6W9S2</accession>
<name>A0A0F6W9S2_9BACT</name>
<dbReference type="InterPro" id="IPR050923">
    <property type="entry name" value="Cell_Proc_Reg/RNA_Proc"/>
</dbReference>
<dbReference type="Proteomes" id="UP000034883">
    <property type="component" value="Chromosome"/>
</dbReference>
<gene>
    <name evidence="4" type="ORF">DB32_008192</name>
</gene>
<keyword evidence="2" id="KW-1133">Transmembrane helix</keyword>
<dbReference type="InterPro" id="IPR032030">
    <property type="entry name" value="YscD_cytoplasmic_dom"/>
</dbReference>
<dbReference type="Pfam" id="PF16697">
    <property type="entry name" value="Yop-YscD_cpl"/>
    <property type="match status" value="1"/>
</dbReference>
<feature type="domain" description="FHA" evidence="3">
    <location>
        <begin position="24"/>
        <end position="73"/>
    </location>
</feature>
<feature type="region of interest" description="Disordered" evidence="1">
    <location>
        <begin position="230"/>
        <end position="285"/>
    </location>
</feature>
<dbReference type="InterPro" id="IPR008984">
    <property type="entry name" value="SMAD_FHA_dom_sf"/>
</dbReference>
<evidence type="ECO:0000313" key="4">
    <source>
        <dbReference type="EMBL" id="AKF11043.1"/>
    </source>
</evidence>
<evidence type="ECO:0000256" key="2">
    <source>
        <dbReference type="SAM" id="Phobius"/>
    </source>
</evidence>
<feature type="transmembrane region" description="Helical" evidence="2">
    <location>
        <begin position="294"/>
        <end position="315"/>
    </location>
</feature>